<sequence>MSSYDPKTRLKEYHITLKRVLRDVQGSLRLKVGVNKSERSSETTSLAKNEQELPVLRTSIKEKTERLRFLRTPNVLVEQEIEGNCRSHTQKGLRPTPNFHFNLSTQFPIRGCETFENKGCVWKTKLCPEGGKTFVGEVKTKPFKDANVTVLLYGWRNEMSTLEINHLEDTLTTLECLRVGLETGIKTSKEVMKKLAEERSGLQSKQDECIKDLAVIEKSDLVEDIAQEILEILEAKSISQLAVHYKLLTRVNKIEDQAPAMSDAAIWLFSTSENEIKNAWTVSAIMRKRYLDISQVTQKYSREFLGELKSLSVNGTTLASLQTLKTTVEKRKGSRNRKVEALCKSAIADLEVLELDLQSAVAELKSEAAKAEKIAEAERGTKKGKIEAALKDFIDLTKNEEHARAAAVEAVSRDMRHIGVIAALRTMPNTSDAWMSVYRGARVGIIHEN</sequence>
<dbReference type="EMBL" id="JAAMPI010000642">
    <property type="protein sequence ID" value="KAF4629686.1"/>
    <property type="molecule type" value="Genomic_DNA"/>
</dbReference>
<name>A0A8H4RI43_9HELO</name>
<dbReference type="AlphaFoldDB" id="A0A8H4RI43"/>
<feature type="coiled-coil region" evidence="1">
    <location>
        <begin position="350"/>
        <end position="381"/>
    </location>
</feature>
<keyword evidence="1" id="KW-0175">Coiled coil</keyword>
<dbReference type="Proteomes" id="UP000566819">
    <property type="component" value="Unassembled WGS sequence"/>
</dbReference>
<protein>
    <submittedName>
        <fullName evidence="2">Uncharacterized protein</fullName>
    </submittedName>
</protein>
<proteinExistence type="predicted"/>
<evidence type="ECO:0000313" key="2">
    <source>
        <dbReference type="EMBL" id="KAF4629686.1"/>
    </source>
</evidence>
<evidence type="ECO:0000313" key="3">
    <source>
        <dbReference type="Proteomes" id="UP000566819"/>
    </source>
</evidence>
<reference evidence="2 3" key="1">
    <citation type="submission" date="2020-03" db="EMBL/GenBank/DDBJ databases">
        <title>Draft Genome Sequence of Cudoniella acicularis.</title>
        <authorList>
            <person name="Buettner E."/>
            <person name="Kellner H."/>
        </authorList>
    </citation>
    <scope>NUCLEOTIDE SEQUENCE [LARGE SCALE GENOMIC DNA]</scope>
    <source>
        <strain evidence="2 3">DSM 108380</strain>
    </source>
</reference>
<accession>A0A8H4RI43</accession>
<organism evidence="2 3">
    <name type="scientific">Cudoniella acicularis</name>
    <dbReference type="NCBI Taxonomy" id="354080"/>
    <lineage>
        <taxon>Eukaryota</taxon>
        <taxon>Fungi</taxon>
        <taxon>Dikarya</taxon>
        <taxon>Ascomycota</taxon>
        <taxon>Pezizomycotina</taxon>
        <taxon>Leotiomycetes</taxon>
        <taxon>Helotiales</taxon>
        <taxon>Tricladiaceae</taxon>
        <taxon>Cudoniella</taxon>
    </lineage>
</organism>
<comment type="caution">
    <text evidence="2">The sequence shown here is derived from an EMBL/GenBank/DDBJ whole genome shotgun (WGS) entry which is preliminary data.</text>
</comment>
<gene>
    <name evidence="2" type="ORF">G7Y89_g8457</name>
</gene>
<dbReference type="OrthoDB" id="5422348at2759"/>
<keyword evidence="3" id="KW-1185">Reference proteome</keyword>
<evidence type="ECO:0000256" key="1">
    <source>
        <dbReference type="SAM" id="Coils"/>
    </source>
</evidence>